<evidence type="ECO:0000259" key="3">
    <source>
        <dbReference type="PROSITE" id="PS51746"/>
    </source>
</evidence>
<dbReference type="GeneID" id="88849694"/>
<dbReference type="KEGG" id="pcat:Pcatena_15540"/>
<dbReference type="RefSeq" id="WP_232619852.1">
    <property type="nucleotide sequence ID" value="NZ_AP019367.1"/>
</dbReference>
<evidence type="ECO:0000256" key="1">
    <source>
        <dbReference type="SAM" id="MobiDB-lite"/>
    </source>
</evidence>
<dbReference type="AlphaFoldDB" id="A0A3G9JZM5"/>
<reference evidence="5" key="1">
    <citation type="submission" date="2018-11" db="EMBL/GenBank/DDBJ databases">
        <title>Comparative genomics of Parolsenella catena and Libanicoccus massiliensis: Reclassification of Libanicoccus massiliensis as Parolsenella massiliensis comb. nov.</title>
        <authorList>
            <person name="Sakamoto M."/>
            <person name="Ikeyama N."/>
            <person name="Murakami T."/>
            <person name="Mori H."/>
            <person name="Yuki M."/>
            <person name="Ohkuma M."/>
        </authorList>
    </citation>
    <scope>NUCLEOTIDE SEQUENCE [LARGE SCALE GENOMIC DNA]</scope>
    <source>
        <strain evidence="5">JCM 31932</strain>
    </source>
</reference>
<name>A0A3G9JZM5_9ACTN</name>
<dbReference type="CDD" id="cd00143">
    <property type="entry name" value="PP2Cc"/>
    <property type="match status" value="1"/>
</dbReference>
<dbReference type="InterPro" id="IPR015655">
    <property type="entry name" value="PP2C"/>
</dbReference>
<dbReference type="GO" id="GO:0004722">
    <property type="term" value="F:protein serine/threonine phosphatase activity"/>
    <property type="evidence" value="ECO:0007669"/>
    <property type="project" value="InterPro"/>
</dbReference>
<proteinExistence type="predicted"/>
<dbReference type="Proteomes" id="UP000273154">
    <property type="component" value="Chromosome"/>
</dbReference>
<dbReference type="Pfam" id="PF00481">
    <property type="entry name" value="PP2C"/>
    <property type="match status" value="1"/>
</dbReference>
<keyword evidence="5" id="KW-1185">Reference proteome</keyword>
<keyword evidence="2" id="KW-1133">Transmembrane helix</keyword>
<evidence type="ECO:0000313" key="5">
    <source>
        <dbReference type="Proteomes" id="UP000273154"/>
    </source>
</evidence>
<feature type="region of interest" description="Disordered" evidence="1">
    <location>
        <begin position="413"/>
        <end position="449"/>
    </location>
</feature>
<keyword evidence="2" id="KW-0812">Transmembrane</keyword>
<accession>A0A3G9JZM5</accession>
<gene>
    <name evidence="4" type="ORF">Pcatena_15540</name>
</gene>
<dbReference type="InterPro" id="IPR001932">
    <property type="entry name" value="PPM-type_phosphatase-like_dom"/>
</dbReference>
<dbReference type="InterPro" id="IPR036457">
    <property type="entry name" value="PPM-type-like_dom_sf"/>
</dbReference>
<evidence type="ECO:0000256" key="2">
    <source>
        <dbReference type="SAM" id="Phobius"/>
    </source>
</evidence>
<protein>
    <recommendedName>
        <fullName evidence="3">PPM-type phosphatase domain-containing protein</fullName>
    </recommendedName>
</protein>
<feature type="transmembrane region" description="Helical" evidence="2">
    <location>
        <begin position="311"/>
        <end position="334"/>
    </location>
</feature>
<feature type="domain" description="PPM-type phosphatase" evidence="3">
    <location>
        <begin position="67"/>
        <end position="295"/>
    </location>
</feature>
<dbReference type="SMART" id="SM00331">
    <property type="entry name" value="PP2C_SIG"/>
    <property type="match status" value="1"/>
</dbReference>
<dbReference type="PANTHER" id="PTHR13832">
    <property type="entry name" value="PROTEIN PHOSPHATASE 2C"/>
    <property type="match status" value="1"/>
</dbReference>
<keyword evidence="2" id="KW-0472">Membrane</keyword>
<organism evidence="4 5">
    <name type="scientific">Parolsenella catena</name>
    <dbReference type="NCBI Taxonomy" id="2003188"/>
    <lineage>
        <taxon>Bacteria</taxon>
        <taxon>Bacillati</taxon>
        <taxon>Actinomycetota</taxon>
        <taxon>Coriobacteriia</taxon>
        <taxon>Coriobacteriales</taxon>
        <taxon>Atopobiaceae</taxon>
        <taxon>Parolsenella</taxon>
    </lineage>
</organism>
<feature type="compositionally biased region" description="Polar residues" evidence="1">
    <location>
        <begin position="420"/>
        <end position="429"/>
    </location>
</feature>
<sequence>MSDVEEHPAQGRGSTGPIPIAARMAHAASGFVQVHGRHAAAEPARPTIDLDARPGGGVEIGADTRLSWAARTDVGLVRGHNEDSFLVSNPLFGVCDGMGGHAAGEVASAIAVRTISSHAPASADDGLLGAAVEAANEAVIKGAETGEGKPGMGCTASCCVIEGTRMAVAHVGDSRIYLLHAGTLVRITHDHSYVEELVDAGEITADEARVHPSRSIITRALGSDPDMYADHFSLDIERGDRIIICSDGLSSMVPDSGIETIAVSTASPIDCTDQLVSAALVAGGHDNVSVIVVDVVSDGREEQRSRARKHAILGSLGVIAGVVVAAAVVLALIVNNSWYIGASAGNVGIYKGIRGSVLGIPLSELVETSSVSLQDLPEATQHQLAGGITVDSVDKARATVSAYAQQIEEEQAKAQKAVSDAQSESTDGSVGSEAGDSGPEAAQTQQGGE</sequence>
<dbReference type="EMBL" id="AP019367">
    <property type="protein sequence ID" value="BBH50967.1"/>
    <property type="molecule type" value="Genomic_DNA"/>
</dbReference>
<dbReference type="PANTHER" id="PTHR13832:SF860">
    <property type="entry name" value="PROTEIN PHOSPHATASE PHPP"/>
    <property type="match status" value="1"/>
</dbReference>
<evidence type="ECO:0000313" key="4">
    <source>
        <dbReference type="EMBL" id="BBH50967.1"/>
    </source>
</evidence>
<dbReference type="Gene3D" id="3.60.40.10">
    <property type="entry name" value="PPM-type phosphatase domain"/>
    <property type="match status" value="1"/>
</dbReference>
<dbReference type="PROSITE" id="PS51746">
    <property type="entry name" value="PPM_2"/>
    <property type="match status" value="1"/>
</dbReference>
<dbReference type="NCBIfam" id="NF033484">
    <property type="entry name" value="Stp1_PP2C_phos"/>
    <property type="match status" value="1"/>
</dbReference>
<dbReference type="SUPFAM" id="SSF81606">
    <property type="entry name" value="PP2C-like"/>
    <property type="match status" value="1"/>
</dbReference>
<dbReference type="SMART" id="SM00332">
    <property type="entry name" value="PP2Cc"/>
    <property type="match status" value="1"/>
</dbReference>